<keyword evidence="2" id="KW-0472">Membrane</keyword>
<evidence type="ECO:0008006" key="5">
    <source>
        <dbReference type="Google" id="ProtNLM"/>
    </source>
</evidence>
<name>A0ABU1I1Y2_9MICO</name>
<protein>
    <recommendedName>
        <fullName evidence="5">LPXTG cell wall anchor domain-containing protein</fullName>
    </recommendedName>
</protein>
<evidence type="ECO:0000313" key="4">
    <source>
        <dbReference type="Proteomes" id="UP001260188"/>
    </source>
</evidence>
<dbReference type="EMBL" id="JAVIZA010000001">
    <property type="protein sequence ID" value="MDR6167656.1"/>
    <property type="molecule type" value="Genomic_DNA"/>
</dbReference>
<evidence type="ECO:0000256" key="2">
    <source>
        <dbReference type="SAM" id="Phobius"/>
    </source>
</evidence>
<dbReference type="Proteomes" id="UP001260188">
    <property type="component" value="Unassembled WGS sequence"/>
</dbReference>
<comment type="caution">
    <text evidence="3">The sequence shown here is derived from an EMBL/GenBank/DDBJ whole genome shotgun (WGS) entry which is preliminary data.</text>
</comment>
<keyword evidence="2" id="KW-0812">Transmembrane</keyword>
<feature type="region of interest" description="Disordered" evidence="1">
    <location>
        <begin position="1"/>
        <end position="24"/>
    </location>
</feature>
<keyword evidence="2" id="KW-1133">Transmembrane helix</keyword>
<feature type="transmembrane region" description="Helical" evidence="2">
    <location>
        <begin position="213"/>
        <end position="232"/>
    </location>
</feature>
<feature type="compositionally biased region" description="Basic residues" evidence="1">
    <location>
        <begin position="1"/>
        <end position="13"/>
    </location>
</feature>
<evidence type="ECO:0000256" key="1">
    <source>
        <dbReference type="SAM" id="MobiDB-lite"/>
    </source>
</evidence>
<proteinExistence type="predicted"/>
<gene>
    <name evidence="3" type="ORF">QE367_001860</name>
</gene>
<reference evidence="3 4" key="1">
    <citation type="submission" date="2023-08" db="EMBL/GenBank/DDBJ databases">
        <title>Functional and genomic diversity of the sorghum phyllosphere microbiome.</title>
        <authorList>
            <person name="Shade A."/>
        </authorList>
    </citation>
    <scope>NUCLEOTIDE SEQUENCE [LARGE SCALE GENOMIC DNA]</scope>
    <source>
        <strain evidence="3 4">SORGH_AS_0919</strain>
    </source>
</reference>
<accession>A0ABU1I1Y2</accession>
<evidence type="ECO:0000313" key="3">
    <source>
        <dbReference type="EMBL" id="MDR6167656.1"/>
    </source>
</evidence>
<sequence>MPHRERRPRRAPRPKANAAPERRSGQLLHRIGFATAALLGLTFAAGAPASATQDEGRADPPGLVLEGSPLIHSFDTARPGDSVEARWTLTAHREADYSFEGVFVTVGDVSAPLAEALAIEYGISGEDGTATRWLPAGTLADPVPYSTVTGASTMVGPGSTSIPVRVTLGDASDLPSGQTQRVTANFELSYIAGTPSDAPGHGNGLAASGAPSSIWLVPSLLAALAMVVGLLLRRREQHHDAPGT</sequence>
<organism evidence="3 4">
    <name type="scientific">Microbacterium paludicola</name>
    <dbReference type="NCBI Taxonomy" id="300019"/>
    <lineage>
        <taxon>Bacteria</taxon>
        <taxon>Bacillati</taxon>
        <taxon>Actinomycetota</taxon>
        <taxon>Actinomycetes</taxon>
        <taxon>Micrococcales</taxon>
        <taxon>Microbacteriaceae</taxon>
        <taxon>Microbacterium</taxon>
    </lineage>
</organism>
<keyword evidence="4" id="KW-1185">Reference proteome</keyword>
<dbReference type="RefSeq" id="WP_071918978.1">
    <property type="nucleotide sequence ID" value="NZ_CP018134.1"/>
</dbReference>